<keyword evidence="4" id="KW-1185">Reference proteome</keyword>
<protein>
    <recommendedName>
        <fullName evidence="5">Lipoprotein</fullName>
    </recommendedName>
</protein>
<dbReference type="RefSeq" id="WP_254572743.1">
    <property type="nucleotide sequence ID" value="NZ_CP098502.1"/>
</dbReference>
<dbReference type="EMBL" id="CP098502">
    <property type="protein sequence ID" value="UTI66065.1"/>
    <property type="molecule type" value="Genomic_DNA"/>
</dbReference>
<keyword evidence="2" id="KW-0732">Signal</keyword>
<accession>A0ABY5DVP3</accession>
<evidence type="ECO:0000256" key="2">
    <source>
        <dbReference type="SAM" id="SignalP"/>
    </source>
</evidence>
<proteinExistence type="predicted"/>
<evidence type="ECO:0008006" key="5">
    <source>
        <dbReference type="Google" id="ProtNLM"/>
    </source>
</evidence>
<reference evidence="3 4" key="1">
    <citation type="submission" date="2022-06" db="EMBL/GenBank/DDBJ databases">
        <title>Paraconexibacter antarcticus.</title>
        <authorList>
            <person name="Kim C.S."/>
        </authorList>
    </citation>
    <scope>NUCLEOTIDE SEQUENCE [LARGE SCALE GENOMIC DNA]</scope>
    <source>
        <strain evidence="3 4">02-257</strain>
    </source>
</reference>
<gene>
    <name evidence="3" type="ORF">NBH00_07630</name>
</gene>
<feature type="region of interest" description="Disordered" evidence="1">
    <location>
        <begin position="31"/>
        <end position="55"/>
    </location>
</feature>
<evidence type="ECO:0000313" key="4">
    <source>
        <dbReference type="Proteomes" id="UP001056035"/>
    </source>
</evidence>
<organism evidence="3 4">
    <name type="scientific">Paraconexibacter antarcticus</name>
    <dbReference type="NCBI Taxonomy" id="2949664"/>
    <lineage>
        <taxon>Bacteria</taxon>
        <taxon>Bacillati</taxon>
        <taxon>Actinomycetota</taxon>
        <taxon>Thermoleophilia</taxon>
        <taxon>Solirubrobacterales</taxon>
        <taxon>Paraconexibacteraceae</taxon>
        <taxon>Paraconexibacter</taxon>
    </lineage>
</organism>
<evidence type="ECO:0000313" key="3">
    <source>
        <dbReference type="EMBL" id="UTI66065.1"/>
    </source>
</evidence>
<evidence type="ECO:0000256" key="1">
    <source>
        <dbReference type="SAM" id="MobiDB-lite"/>
    </source>
</evidence>
<dbReference type="Proteomes" id="UP001056035">
    <property type="component" value="Chromosome"/>
</dbReference>
<feature type="region of interest" description="Disordered" evidence="1">
    <location>
        <begin position="313"/>
        <end position="341"/>
    </location>
</feature>
<name>A0ABY5DVP3_9ACTN</name>
<sequence length="341" mass="35856">MRRRQGARGAGVSLLATVLLAVPAGALVTAPARAHDPAPPPPAPAPAPPPPPAPVAAQAVDRTYRGSHVRVTIRGDDIALDASGATGALGWRLRLPGAVRVTIACSGDIVDLDLGGLAAGDPRQYDEVVSPDPATETVHVPAPGAAGLVAAGANGCRAVVSEPLGYVLDDVVVGFDPETRKALYRRSLDSLDRNRQALAADEAALTSALTWFVSHRNDLRAWGPTADGRVPGEAVLRLRLVTSLRAVALRPAYDDLVYLLVPPDGRRSRSKLTLVAKSTSIGAKLVVLGRDLFGGRQRYWLYDSHGREQTYAGEKPPYPACSDPVQPSRCSVDQGPGRRLG</sequence>
<feature type="signal peptide" evidence="2">
    <location>
        <begin position="1"/>
        <end position="34"/>
    </location>
</feature>
<feature type="compositionally biased region" description="Pro residues" evidence="1">
    <location>
        <begin position="37"/>
        <end position="54"/>
    </location>
</feature>
<feature type="chain" id="PRO_5045661304" description="Lipoprotein" evidence="2">
    <location>
        <begin position="35"/>
        <end position="341"/>
    </location>
</feature>